<name>A0A1E5BDB2_9VIBR</name>
<dbReference type="InterPro" id="IPR036736">
    <property type="entry name" value="ACP-like_sf"/>
</dbReference>
<evidence type="ECO:0000313" key="2">
    <source>
        <dbReference type="Proteomes" id="UP000094741"/>
    </source>
</evidence>
<organism evidence="1 2">
    <name type="scientific">Vibrio genomosp. F10 str. ZF-129</name>
    <dbReference type="NCBI Taxonomy" id="1187848"/>
    <lineage>
        <taxon>Bacteria</taxon>
        <taxon>Pseudomonadati</taxon>
        <taxon>Pseudomonadota</taxon>
        <taxon>Gammaproteobacteria</taxon>
        <taxon>Vibrionales</taxon>
        <taxon>Vibrionaceae</taxon>
        <taxon>Vibrio</taxon>
    </lineage>
</organism>
<dbReference type="SUPFAM" id="SSF47336">
    <property type="entry name" value="ACP-like"/>
    <property type="match status" value="1"/>
</dbReference>
<reference evidence="1 2" key="1">
    <citation type="journal article" date="2012" name="Science">
        <title>Ecological populations of bacteria act as socially cohesive units of antibiotic production and resistance.</title>
        <authorList>
            <person name="Cordero O.X."/>
            <person name="Wildschutte H."/>
            <person name="Kirkup B."/>
            <person name="Proehl S."/>
            <person name="Ngo L."/>
            <person name="Hussain F."/>
            <person name="Le Roux F."/>
            <person name="Mincer T."/>
            <person name="Polz M.F."/>
        </authorList>
    </citation>
    <scope>NUCLEOTIDE SEQUENCE [LARGE SCALE GENOMIC DNA]</scope>
    <source>
        <strain evidence="1 2">ZF-129</strain>
    </source>
</reference>
<comment type="caution">
    <text evidence="1">The sequence shown here is derived from an EMBL/GenBank/DDBJ whole genome shotgun (WGS) entry which is preliminary data.</text>
</comment>
<dbReference type="Gene3D" id="1.10.1200.10">
    <property type="entry name" value="ACP-like"/>
    <property type="match status" value="1"/>
</dbReference>
<dbReference type="OrthoDB" id="5918704at2"/>
<evidence type="ECO:0008006" key="3">
    <source>
        <dbReference type="Google" id="ProtNLM"/>
    </source>
</evidence>
<dbReference type="EMBL" id="AJYQ02000107">
    <property type="protein sequence ID" value="OEE33123.1"/>
    <property type="molecule type" value="Genomic_DNA"/>
</dbReference>
<protein>
    <recommendedName>
        <fullName evidence="3">Acyl carrier protein</fullName>
    </recommendedName>
</protein>
<dbReference type="Proteomes" id="UP000094741">
    <property type="component" value="Unassembled WGS sequence"/>
</dbReference>
<dbReference type="AlphaFoldDB" id="A0A1E5BDB2"/>
<accession>A0A1E5BDB2</accession>
<dbReference type="STRING" id="1187848.A1QO_10605"/>
<gene>
    <name evidence="1" type="ORF">A1QO_10605</name>
</gene>
<proteinExistence type="predicted"/>
<sequence>MERLTKILVSVFKIQVSESNKNLGMDEVASWDSLTHMDLIVEVENEFEIQLTGDNIADMISFDAIRKIVKEHIG</sequence>
<evidence type="ECO:0000313" key="1">
    <source>
        <dbReference type="EMBL" id="OEE33123.1"/>
    </source>
</evidence>
<dbReference type="RefSeq" id="WP_017040671.1">
    <property type="nucleotide sequence ID" value="NZ_AJYQ02000107.1"/>
</dbReference>